<dbReference type="EMBL" id="MCFF01000037">
    <property type="protein sequence ID" value="ORZ08570.1"/>
    <property type="molecule type" value="Genomic_DNA"/>
</dbReference>
<keyword evidence="5 6" id="KW-0539">Nucleus</keyword>
<evidence type="ECO:0000256" key="4">
    <source>
        <dbReference type="ARBA" id="ARBA00022705"/>
    </source>
</evidence>
<comment type="function">
    <text evidence="6">The GINS complex plays an essential role in the initiation of DNA replication.</text>
</comment>
<dbReference type="GO" id="GO:0000727">
    <property type="term" value="P:double-strand break repair via break-induced replication"/>
    <property type="evidence" value="ECO:0007669"/>
    <property type="project" value="TreeGrafter"/>
</dbReference>
<dbReference type="AlphaFoldDB" id="A0A1Y2GEH0"/>
<evidence type="ECO:0000259" key="8">
    <source>
        <dbReference type="Pfam" id="PF16922"/>
    </source>
</evidence>
<feature type="domain" description="GINS subunit" evidence="7">
    <location>
        <begin position="91"/>
        <end position="152"/>
    </location>
</feature>
<dbReference type="InterPro" id="IPR031633">
    <property type="entry name" value="SLD5_C"/>
</dbReference>
<dbReference type="Gene3D" id="3.40.5.60">
    <property type="match status" value="1"/>
</dbReference>
<accession>A0A1Y2GEH0</accession>
<evidence type="ECO:0000256" key="6">
    <source>
        <dbReference type="PIRNR" id="PIRNR007764"/>
    </source>
</evidence>
<evidence type="ECO:0000259" key="7">
    <source>
        <dbReference type="Pfam" id="PF05916"/>
    </source>
</evidence>
<dbReference type="GeneID" id="33567059"/>
<dbReference type="InParanoid" id="A0A1Y2GEH0"/>
<dbReference type="Pfam" id="PF16922">
    <property type="entry name" value="SLD5_C"/>
    <property type="match status" value="1"/>
</dbReference>
<evidence type="ECO:0000256" key="3">
    <source>
        <dbReference type="ARBA" id="ARBA00014804"/>
    </source>
</evidence>
<sequence length="232" mass="27032">MSTEDDFLFDNLDFRVPPARDIGPERERIIVDPSKYVEHLTQAWINERAAPDVLQYEQATVDGLLAKIEEQTAAIDDLDSGKDAAMIISILYQTELERVKFVLRSYLRTRISKIERFCEYILSDPSSKERLSRAEVIYAENYSRVTRQHYHSSFLSSLPPSLQHQDDTVFDRGLSMISQPRLDEAVFCRIMEDIGDFQLEDDETVELETGQIYIFRYRTVRVLLQRGQIELI</sequence>
<comment type="subcellular location">
    <subcellularLocation>
        <location evidence="1 6">Nucleus</location>
    </subcellularLocation>
</comment>
<dbReference type="Proteomes" id="UP000193648">
    <property type="component" value="Unassembled WGS sequence"/>
</dbReference>
<protein>
    <recommendedName>
        <fullName evidence="3 6">DNA replication complex GINS protein SLD5</fullName>
    </recommendedName>
</protein>
<dbReference type="CDD" id="cd21692">
    <property type="entry name" value="GINS_B_Sld5"/>
    <property type="match status" value="1"/>
</dbReference>
<dbReference type="FunCoup" id="A0A1Y2GEH0">
    <property type="interactions" value="507"/>
</dbReference>
<comment type="caution">
    <text evidence="9">The sequence shown here is derived from an EMBL/GenBank/DDBJ whole genome shotgun (WGS) entry which is preliminary data.</text>
</comment>
<dbReference type="CDD" id="cd11711">
    <property type="entry name" value="GINS_A_Sld5"/>
    <property type="match status" value="1"/>
</dbReference>
<reference evidence="9 10" key="1">
    <citation type="submission" date="2016-07" db="EMBL/GenBank/DDBJ databases">
        <title>Pervasive Adenine N6-methylation of Active Genes in Fungi.</title>
        <authorList>
            <consortium name="DOE Joint Genome Institute"/>
            <person name="Mondo S.J."/>
            <person name="Dannebaum R.O."/>
            <person name="Kuo R.C."/>
            <person name="Labutti K."/>
            <person name="Haridas S."/>
            <person name="Kuo A."/>
            <person name="Salamov A."/>
            <person name="Ahrendt S.R."/>
            <person name="Lipzen A."/>
            <person name="Sullivan W."/>
            <person name="Andreopoulos W.B."/>
            <person name="Clum A."/>
            <person name="Lindquist E."/>
            <person name="Daum C."/>
            <person name="Ramamoorthy G.K."/>
            <person name="Gryganskyi A."/>
            <person name="Culley D."/>
            <person name="Magnuson J.K."/>
            <person name="James T.Y."/>
            <person name="O'Malley M.A."/>
            <person name="Stajich J.E."/>
            <person name="Spatafora J.W."/>
            <person name="Visel A."/>
            <person name="Grigoriev I.V."/>
        </authorList>
    </citation>
    <scope>NUCLEOTIDE SEQUENCE [LARGE SCALE GENOMIC DNA]</scope>
    <source>
        <strain evidence="9 10">NRRL 3116</strain>
    </source>
</reference>
<evidence type="ECO:0000313" key="9">
    <source>
        <dbReference type="EMBL" id="ORZ08570.1"/>
    </source>
</evidence>
<keyword evidence="4 6" id="KW-0235">DNA replication</keyword>
<dbReference type="GO" id="GO:0006261">
    <property type="term" value="P:DNA-templated DNA replication"/>
    <property type="evidence" value="ECO:0007669"/>
    <property type="project" value="InterPro"/>
</dbReference>
<dbReference type="PIRSF" id="PIRSF007764">
    <property type="entry name" value="Sld5"/>
    <property type="match status" value="1"/>
</dbReference>
<dbReference type="RefSeq" id="XP_021878498.1">
    <property type="nucleotide sequence ID" value="XM_022025215.1"/>
</dbReference>
<evidence type="ECO:0000256" key="1">
    <source>
        <dbReference type="ARBA" id="ARBA00004123"/>
    </source>
</evidence>
<dbReference type="InterPro" id="IPR036224">
    <property type="entry name" value="GINS_bundle-like_dom_sf"/>
</dbReference>
<dbReference type="GO" id="GO:0000811">
    <property type="term" value="C:GINS complex"/>
    <property type="evidence" value="ECO:0007669"/>
    <property type="project" value="UniProtKB-UniRule"/>
</dbReference>
<dbReference type="PANTHER" id="PTHR21206:SF0">
    <property type="entry name" value="DNA REPLICATION COMPLEX GINS PROTEIN SLD5"/>
    <property type="match status" value="1"/>
</dbReference>
<dbReference type="OrthoDB" id="338231at2759"/>
<evidence type="ECO:0000256" key="2">
    <source>
        <dbReference type="ARBA" id="ARBA00008187"/>
    </source>
</evidence>
<feature type="domain" description="DNA replication complex GINS protein SLD5 C-terminal" evidence="8">
    <location>
        <begin position="180"/>
        <end position="232"/>
    </location>
</feature>
<name>A0A1Y2GEH0_9FUNG</name>
<organism evidence="9 10">
    <name type="scientific">Lobosporangium transversale</name>
    <dbReference type="NCBI Taxonomy" id="64571"/>
    <lineage>
        <taxon>Eukaryota</taxon>
        <taxon>Fungi</taxon>
        <taxon>Fungi incertae sedis</taxon>
        <taxon>Mucoromycota</taxon>
        <taxon>Mortierellomycotina</taxon>
        <taxon>Mortierellomycetes</taxon>
        <taxon>Mortierellales</taxon>
        <taxon>Mortierellaceae</taxon>
        <taxon>Lobosporangium</taxon>
    </lineage>
</organism>
<keyword evidence="10" id="KW-1185">Reference proteome</keyword>
<dbReference type="InterPro" id="IPR008591">
    <property type="entry name" value="GINS_Sld5"/>
</dbReference>
<dbReference type="PANTHER" id="PTHR21206">
    <property type="entry name" value="SLD5 PROTEIN"/>
    <property type="match status" value="1"/>
</dbReference>
<dbReference type="InterPro" id="IPR038749">
    <property type="entry name" value="Sld5_GINS_A"/>
</dbReference>
<comment type="similarity">
    <text evidence="2 6">Belongs to the GINS4/SLD5 family.</text>
</comment>
<dbReference type="STRING" id="64571.A0A1Y2GEH0"/>
<dbReference type="SUPFAM" id="SSF158573">
    <property type="entry name" value="GINS helical bundle-like"/>
    <property type="match status" value="1"/>
</dbReference>
<dbReference type="SUPFAM" id="SSF160059">
    <property type="entry name" value="PriA/YqbF domain"/>
    <property type="match status" value="1"/>
</dbReference>
<dbReference type="Gene3D" id="1.20.58.1030">
    <property type="match status" value="1"/>
</dbReference>
<evidence type="ECO:0000256" key="5">
    <source>
        <dbReference type="ARBA" id="ARBA00023242"/>
    </source>
</evidence>
<dbReference type="Pfam" id="PF05916">
    <property type="entry name" value="Sld5"/>
    <property type="match status" value="1"/>
</dbReference>
<proteinExistence type="inferred from homology"/>
<gene>
    <name evidence="9" type="ORF">BCR41DRAFT_359434</name>
</gene>
<evidence type="ECO:0000313" key="10">
    <source>
        <dbReference type="Proteomes" id="UP000193648"/>
    </source>
</evidence>
<dbReference type="InterPro" id="IPR021151">
    <property type="entry name" value="GINS_A"/>
</dbReference>